<dbReference type="AlphaFoldDB" id="A0A261QYW1"/>
<dbReference type="RefSeq" id="WP_094796988.1">
    <property type="nucleotide sequence ID" value="NZ_NEVK01000006.1"/>
</dbReference>
<accession>A0A261QYW1</accession>
<name>A0A261QYW1_9BORD</name>
<comment type="caution">
    <text evidence="1">The sequence shown here is derived from an EMBL/GenBank/DDBJ whole genome shotgun (WGS) entry which is preliminary data.</text>
</comment>
<proteinExistence type="predicted"/>
<evidence type="ECO:0000313" key="1">
    <source>
        <dbReference type="EMBL" id="OZI17965.1"/>
    </source>
</evidence>
<evidence type="ECO:0000313" key="2">
    <source>
        <dbReference type="Proteomes" id="UP000216947"/>
    </source>
</evidence>
<dbReference type="EMBL" id="NEVK01000006">
    <property type="protein sequence ID" value="OZI17965.1"/>
    <property type="molecule type" value="Genomic_DNA"/>
</dbReference>
<protein>
    <submittedName>
        <fullName evidence="1">Uncharacterized protein</fullName>
    </submittedName>
</protein>
<dbReference type="Proteomes" id="UP000216947">
    <property type="component" value="Unassembled WGS sequence"/>
</dbReference>
<keyword evidence="2" id="KW-1185">Reference proteome</keyword>
<sequence>MTNTAHEDQFLPHPDDVAQASAEAMNGAARQIAALAAQPAASAHPIPQPLRDTFSAIEDSAPSANGMQVFTQMRTAVQSFFQAQPAASAEPGDEEAVKAHMALVSDYGSAKNLQGEYLESGDHDSFVRITEDAVARYCAIQSSARALLSRYGRPAGDAQHYEAALRQIGDYAHDHSTGPAVPDALWAVRSLAYDALSDAPVAAQKADDGEA</sequence>
<organism evidence="1 2">
    <name type="scientific">Bordetella genomosp. 7</name>
    <dbReference type="NCBI Taxonomy" id="1416805"/>
    <lineage>
        <taxon>Bacteria</taxon>
        <taxon>Pseudomonadati</taxon>
        <taxon>Pseudomonadota</taxon>
        <taxon>Betaproteobacteria</taxon>
        <taxon>Burkholderiales</taxon>
        <taxon>Alcaligenaceae</taxon>
        <taxon>Bordetella</taxon>
    </lineage>
</organism>
<gene>
    <name evidence="1" type="ORF">CAL19_12865</name>
</gene>
<reference evidence="2" key="1">
    <citation type="submission" date="2017-05" db="EMBL/GenBank/DDBJ databases">
        <title>Complete and WGS of Bordetella genogroups.</title>
        <authorList>
            <person name="Spilker T."/>
            <person name="Lipuma J."/>
        </authorList>
    </citation>
    <scope>NUCLEOTIDE SEQUENCE [LARGE SCALE GENOMIC DNA]</scope>
    <source>
        <strain evidence="2">AU18089</strain>
    </source>
</reference>